<evidence type="ECO:0000256" key="2">
    <source>
        <dbReference type="SAM" id="Phobius"/>
    </source>
</evidence>
<keyword evidence="2" id="KW-0472">Membrane</keyword>
<evidence type="ECO:0000313" key="3">
    <source>
        <dbReference type="EMBL" id="EGE38187.1"/>
    </source>
</evidence>
<keyword evidence="2" id="KW-0812">Transmembrane</keyword>
<feature type="compositionally biased region" description="Pro residues" evidence="1">
    <location>
        <begin position="260"/>
        <end position="287"/>
    </location>
</feature>
<gene>
    <name evidence="3" type="ORF">HMPREF0059_01041</name>
</gene>
<sequence>MRIMPTSVARAAKRARTRSGWRPLTTGEAAVAAVVDALLLIVVVLVPMLALNVKALPWILLAQVIVAQSLVLARFGRTAGLATVSATAVAPQQGAAPGIGRALVRVLLPFLLPFQISPRRSAGQPDKDRERVLDRLTGTLTVTRRPMPEQAQPGAAGRTRTKPRRSRRSPKPAATPTVALKAMTRGPAQDGGRHPSANPVATGAPMFQPQAQPAPPVHERPDLAGPAYTGTFAGTGVPAGPAPVAASSSGAARSRFAPPVASPALPPSTTHPPMAPTPPPASLPPSPVSATPDSSPITPSVFATPSGPPTSSMPIGADPTTPSASPSAPAPQAPAQASPSLPPSLPPRIQPARQQAASPLPPAGGSAPSAANGAYAAAPGIHSGAPDAPGEPVGPQNAQLPVIPPSSATSVVSPSSRWYPATPSASGGPVSSAPSGPSSAQPGDRQPTTI</sequence>
<evidence type="ECO:0000313" key="4">
    <source>
        <dbReference type="Proteomes" id="UP000004668"/>
    </source>
</evidence>
<keyword evidence="2" id="KW-1133">Transmembrane helix</keyword>
<protein>
    <recommendedName>
        <fullName evidence="5">RDD domain-containing protein</fullName>
    </recommendedName>
</protein>
<dbReference type="Proteomes" id="UP000004668">
    <property type="component" value="Unassembled WGS sequence"/>
</dbReference>
<organism evidence="3 4">
    <name type="scientific">Actinomyces viscosus C505</name>
    <dbReference type="NCBI Taxonomy" id="562973"/>
    <lineage>
        <taxon>Bacteria</taxon>
        <taxon>Bacillati</taxon>
        <taxon>Actinomycetota</taxon>
        <taxon>Actinomycetes</taxon>
        <taxon>Actinomycetales</taxon>
        <taxon>Actinomycetaceae</taxon>
        <taxon>Actinomyces</taxon>
    </lineage>
</organism>
<reference evidence="3 4" key="2">
    <citation type="submission" date="2011-10" db="EMBL/GenBank/DDBJ databases">
        <title>The Genome Sequence of Actinomyces viscosus C505.</title>
        <authorList>
            <consortium name="The Broad Institute Genome Sequencing Platform"/>
            <consortium name="The Broad Institute Genome Sequencing Center for Infectious Disease"/>
            <person name="Earl A."/>
            <person name="Ward D."/>
            <person name="Feldgarden M."/>
            <person name="Gevers D."/>
            <person name="Sibley C.D."/>
            <person name="Field T.R."/>
            <person name="Grinwis M."/>
            <person name="Eshaghurshan C.S."/>
            <person name="Surette M.G."/>
            <person name="Young S.K."/>
            <person name="Zeng Q."/>
            <person name="Gargeya S."/>
            <person name="Fitzgerald M."/>
            <person name="Haas B."/>
            <person name="Abouelleil A."/>
            <person name="Alvarado L."/>
            <person name="Arachchi H.M."/>
            <person name="Berlin A."/>
            <person name="Brown A."/>
            <person name="Chapman S.B."/>
            <person name="Chen Z."/>
            <person name="Dunbar C."/>
            <person name="Freedman E."/>
            <person name="Gearin G."/>
            <person name="Goldberg J."/>
            <person name="Griggs A."/>
            <person name="Gujja S."/>
            <person name="Heiman D."/>
            <person name="Howarth C."/>
            <person name="Larson L."/>
            <person name="Lui A."/>
            <person name="MacDonald P.J.P."/>
            <person name="Montmayeur A."/>
            <person name="Murphy C."/>
            <person name="Neiman D."/>
            <person name="Pearson M."/>
            <person name="Priest M."/>
            <person name="Roberts A."/>
            <person name="Saif S."/>
            <person name="Shea T."/>
            <person name="Shenoy N."/>
            <person name="Sisk P."/>
            <person name="Stolte C."/>
            <person name="Sykes S."/>
            <person name="Wortman J."/>
            <person name="Nusbaum C."/>
            <person name="Birren B."/>
        </authorList>
    </citation>
    <scope>NUCLEOTIDE SEQUENCE [LARGE SCALE GENOMIC DNA]</scope>
    <source>
        <strain evidence="3 4">C505</strain>
    </source>
</reference>
<feature type="compositionally biased region" description="Low complexity" evidence="1">
    <location>
        <begin position="363"/>
        <end position="380"/>
    </location>
</feature>
<feature type="compositionally biased region" description="Low complexity" evidence="1">
    <location>
        <begin position="405"/>
        <end position="443"/>
    </location>
</feature>
<dbReference type="HOGENOM" id="CLU_607846_0_0_11"/>
<feature type="transmembrane region" description="Helical" evidence="2">
    <location>
        <begin position="21"/>
        <end position="49"/>
    </location>
</feature>
<dbReference type="PRINTS" id="PR01217">
    <property type="entry name" value="PRICHEXTENSN"/>
</dbReference>
<evidence type="ECO:0000256" key="1">
    <source>
        <dbReference type="SAM" id="MobiDB-lite"/>
    </source>
</evidence>
<accession>F2UY86</accession>
<proteinExistence type="predicted"/>
<evidence type="ECO:0008006" key="5">
    <source>
        <dbReference type="Google" id="ProtNLM"/>
    </source>
</evidence>
<comment type="caution">
    <text evidence="3">The sequence shown here is derived from an EMBL/GenBank/DDBJ whole genome shotgun (WGS) entry which is preliminary data.</text>
</comment>
<reference evidence="4" key="1">
    <citation type="submission" date="2010-02" db="EMBL/GenBank/DDBJ databases">
        <title>The Genome Sequence of Prevotella oris strain C735.</title>
        <authorList>
            <consortium name="The Broad Institute Genome Sequencing Platform"/>
            <person name="Ward D."/>
            <person name="Feldgarden M."/>
            <person name="Earl A."/>
            <person name="Young S.K."/>
            <person name="Zeng Q."/>
            <person name="Koehrsen M."/>
            <person name="Alvarado L."/>
            <person name="Berlin A."/>
            <person name="Bochicchio J."/>
            <person name="Borenstein D."/>
            <person name="Chapman S.B."/>
            <person name="Chen Z."/>
            <person name="Engels R."/>
            <person name="Freedman E."/>
            <person name="Gellesch M."/>
            <person name="Goldberg J."/>
            <person name="Griggs A."/>
            <person name="Gujja S."/>
            <person name="Heilman E."/>
            <person name="Heiman D."/>
            <person name="Hepburn T."/>
            <person name="Howarth C."/>
            <person name="Jen D."/>
            <person name="Larson L."/>
            <person name="Mehta T."/>
            <person name="Park D."/>
            <person name="Pearson M."/>
            <person name="Roberts A."/>
            <person name="Saif S."/>
            <person name="Shea T."/>
            <person name="Shenoy N."/>
            <person name="Sisk P."/>
            <person name="Stolte C."/>
            <person name="Sykes S."/>
            <person name="Thomson T."/>
            <person name="Walk T."/>
            <person name="White J."/>
            <person name="Yandava C."/>
            <person name="Sibley C.D."/>
            <person name="Field T.R."/>
            <person name="Grinwis M."/>
            <person name="Eshaghurshan C.S."/>
            <person name="Surette M.G."/>
            <person name="Haas B."/>
            <person name="Nusbaum C."/>
            <person name="Birren B."/>
        </authorList>
    </citation>
    <scope>NUCLEOTIDE SEQUENCE [LARGE SCALE GENOMIC DNA]</scope>
    <source>
        <strain evidence="4">C505</strain>
    </source>
</reference>
<name>F2UY86_ACTVI</name>
<feature type="compositionally biased region" description="Pro residues" evidence="1">
    <location>
        <begin position="340"/>
        <end position="349"/>
    </location>
</feature>
<feature type="compositionally biased region" description="Basic residues" evidence="1">
    <location>
        <begin position="159"/>
        <end position="170"/>
    </location>
</feature>
<dbReference type="EMBL" id="ACRE02000059">
    <property type="protein sequence ID" value="EGE38187.1"/>
    <property type="molecule type" value="Genomic_DNA"/>
</dbReference>
<feature type="compositionally biased region" description="Polar residues" evidence="1">
    <location>
        <begin position="293"/>
        <end position="313"/>
    </location>
</feature>
<dbReference type="AlphaFoldDB" id="F2UY86"/>
<feature type="compositionally biased region" description="Low complexity" evidence="1">
    <location>
        <begin position="230"/>
        <end position="259"/>
    </location>
</feature>
<feature type="region of interest" description="Disordered" evidence="1">
    <location>
        <begin position="137"/>
        <end position="450"/>
    </location>
</feature>